<evidence type="ECO:0000256" key="5">
    <source>
        <dbReference type="ARBA" id="ARBA00022729"/>
    </source>
</evidence>
<dbReference type="GO" id="GO:0005615">
    <property type="term" value="C:extracellular space"/>
    <property type="evidence" value="ECO:0007669"/>
    <property type="project" value="TreeGrafter"/>
</dbReference>
<feature type="signal peptide" evidence="6">
    <location>
        <begin position="1"/>
        <end position="22"/>
    </location>
</feature>
<keyword evidence="3" id="KW-0217">Developmental protein</keyword>
<dbReference type="Proteomes" id="UP000784294">
    <property type="component" value="Unassembled WGS sequence"/>
</dbReference>
<evidence type="ECO:0000313" key="7">
    <source>
        <dbReference type="EMBL" id="VEL09201.1"/>
    </source>
</evidence>
<dbReference type="GO" id="GO:0045596">
    <property type="term" value="P:negative regulation of cell differentiation"/>
    <property type="evidence" value="ECO:0007669"/>
    <property type="project" value="InterPro"/>
</dbReference>
<evidence type="ECO:0000256" key="3">
    <source>
        <dbReference type="ARBA" id="ARBA00022473"/>
    </source>
</evidence>
<dbReference type="InterPro" id="IPR008717">
    <property type="entry name" value="Noggin"/>
</dbReference>
<keyword evidence="8" id="KW-1185">Reference proteome</keyword>
<dbReference type="PANTHER" id="PTHR10494">
    <property type="entry name" value="BONE MORPHOGENETIC PROTEIN INHIBITOR, NOGGIN"/>
    <property type="match status" value="1"/>
</dbReference>
<dbReference type="Gene3D" id="2.10.90.10">
    <property type="entry name" value="Cystine-knot cytokines"/>
    <property type="match status" value="1"/>
</dbReference>
<evidence type="ECO:0000256" key="6">
    <source>
        <dbReference type="SAM" id="SignalP"/>
    </source>
</evidence>
<feature type="chain" id="PRO_5019476180" description="Noggin" evidence="6">
    <location>
        <begin position="23"/>
        <end position="378"/>
    </location>
</feature>
<name>A0A448WDX9_9PLAT</name>
<sequence>MYTERVRLAGLQFFFKLTLVWAVLNDATESHFSRRGHADESSPGATPAERSNLSLMSWQAFQQHNSHSADQVAIDELASLDRLLETSKEFTFSPIVTAPGIGEQLAQSVGKPGRLIESEMASQSTPRLSVTRMLQLLWPGRLDTDFTSVHPPLQAYRRPGGWTEPHEPANRREAETRLIAQVFSRLRAITQADVGLYNASQVDESSHQSLRTGLRQRWRRRRKQRYRNQARLSPAHRDSLKGLSDLDVLTRTGFRHWLARVMTTFTSCPVHYIWRDLGPEFWPRWVKWGRCLYTDRPAVSCSLPPGMTCQPARFVQVPLLRYICFGDWPRHKCRWYRYQTRGLVRCQCGGCRGSEEHVIRPTSSGFPSAPATSPSPVP</sequence>
<keyword evidence="5 6" id="KW-0732">Signal</keyword>
<dbReference type="PANTHER" id="PTHR10494:SF6">
    <property type="entry name" value="NOGGIN"/>
    <property type="match status" value="1"/>
</dbReference>
<evidence type="ECO:0000256" key="4">
    <source>
        <dbReference type="ARBA" id="ARBA00022525"/>
    </source>
</evidence>
<feature type="non-terminal residue" evidence="7">
    <location>
        <position position="378"/>
    </location>
</feature>
<dbReference type="SUPFAM" id="SSF57501">
    <property type="entry name" value="Cystine-knot cytokines"/>
    <property type="match status" value="1"/>
</dbReference>
<gene>
    <name evidence="7" type="ORF">PXEA_LOCUS2641</name>
</gene>
<organism evidence="7 8">
    <name type="scientific">Protopolystoma xenopodis</name>
    <dbReference type="NCBI Taxonomy" id="117903"/>
    <lineage>
        <taxon>Eukaryota</taxon>
        <taxon>Metazoa</taxon>
        <taxon>Spiralia</taxon>
        <taxon>Lophotrochozoa</taxon>
        <taxon>Platyhelminthes</taxon>
        <taxon>Monogenea</taxon>
        <taxon>Polyopisthocotylea</taxon>
        <taxon>Polystomatidea</taxon>
        <taxon>Polystomatidae</taxon>
        <taxon>Protopolystoma</taxon>
    </lineage>
</organism>
<dbReference type="OrthoDB" id="5950649at2759"/>
<reference evidence="7" key="1">
    <citation type="submission" date="2018-11" db="EMBL/GenBank/DDBJ databases">
        <authorList>
            <consortium name="Pathogen Informatics"/>
        </authorList>
    </citation>
    <scope>NUCLEOTIDE SEQUENCE</scope>
</reference>
<comment type="similarity">
    <text evidence="2">Belongs to the noggin family.</text>
</comment>
<accession>A0A448WDX9</accession>
<evidence type="ECO:0000256" key="1">
    <source>
        <dbReference type="ARBA" id="ARBA00004613"/>
    </source>
</evidence>
<evidence type="ECO:0000313" key="8">
    <source>
        <dbReference type="Proteomes" id="UP000784294"/>
    </source>
</evidence>
<dbReference type="GO" id="GO:0030514">
    <property type="term" value="P:negative regulation of BMP signaling pathway"/>
    <property type="evidence" value="ECO:0007669"/>
    <property type="project" value="InterPro"/>
</dbReference>
<keyword evidence="4" id="KW-0964">Secreted</keyword>
<dbReference type="GO" id="GO:0009953">
    <property type="term" value="P:dorsal/ventral pattern formation"/>
    <property type="evidence" value="ECO:0007669"/>
    <property type="project" value="TreeGrafter"/>
</dbReference>
<dbReference type="AlphaFoldDB" id="A0A448WDX9"/>
<protein>
    <recommendedName>
        <fullName evidence="9">Noggin</fullName>
    </recommendedName>
</protein>
<dbReference type="InterPro" id="IPR029034">
    <property type="entry name" value="Cystine-knot_cytokine"/>
</dbReference>
<evidence type="ECO:0000256" key="2">
    <source>
        <dbReference type="ARBA" id="ARBA00007480"/>
    </source>
</evidence>
<proteinExistence type="inferred from homology"/>
<evidence type="ECO:0008006" key="9">
    <source>
        <dbReference type="Google" id="ProtNLM"/>
    </source>
</evidence>
<dbReference type="EMBL" id="CAAALY010005734">
    <property type="protein sequence ID" value="VEL09201.1"/>
    <property type="molecule type" value="Genomic_DNA"/>
</dbReference>
<comment type="subcellular location">
    <subcellularLocation>
        <location evidence="1">Secreted</location>
    </subcellularLocation>
</comment>
<dbReference type="Pfam" id="PF05806">
    <property type="entry name" value="Noggin"/>
    <property type="match status" value="1"/>
</dbReference>
<comment type="caution">
    <text evidence="7">The sequence shown here is derived from an EMBL/GenBank/DDBJ whole genome shotgun (WGS) entry which is preliminary data.</text>
</comment>